<feature type="region of interest" description="Disordered" evidence="1">
    <location>
        <begin position="53"/>
        <end position="124"/>
    </location>
</feature>
<sequence>MADLGCAQNPDLTLRDTSEITFYNHADDEQPISGPSVHPLLLGVPPLQKVAGVRHSNRQTKLSARAKATRGLDTDSDAPASSTKRKEMSPGRKTMPKVARITEQHGPVPTTDNGELESPNTDLEDADTTIQARGAFERFKAMGDADHAQVIQIVER</sequence>
<gene>
    <name evidence="2" type="ORF">MCHLO_03294</name>
</gene>
<name>A0ABQ0L418_MYCCL</name>
<dbReference type="EMBL" id="DF841693">
    <property type="protein sequence ID" value="GAT45732.1"/>
    <property type="molecule type" value="Genomic_DNA"/>
</dbReference>
<feature type="compositionally biased region" description="Polar residues" evidence="1">
    <location>
        <begin position="110"/>
        <end position="121"/>
    </location>
</feature>
<organism evidence="2 3">
    <name type="scientific">Mycena chlorophos</name>
    <name type="common">Agaric fungus</name>
    <name type="synonym">Agaricus chlorophos</name>
    <dbReference type="NCBI Taxonomy" id="658473"/>
    <lineage>
        <taxon>Eukaryota</taxon>
        <taxon>Fungi</taxon>
        <taxon>Dikarya</taxon>
        <taxon>Basidiomycota</taxon>
        <taxon>Agaricomycotina</taxon>
        <taxon>Agaricomycetes</taxon>
        <taxon>Agaricomycetidae</taxon>
        <taxon>Agaricales</taxon>
        <taxon>Marasmiineae</taxon>
        <taxon>Mycenaceae</taxon>
        <taxon>Mycena</taxon>
    </lineage>
</organism>
<protein>
    <submittedName>
        <fullName evidence="2">Uncharacterized protein</fullName>
    </submittedName>
</protein>
<reference evidence="2" key="1">
    <citation type="submission" date="2014-09" db="EMBL/GenBank/DDBJ databases">
        <title>Genome sequence of the luminous mushroom Mycena chlorophos for searching fungal bioluminescence genes.</title>
        <authorList>
            <person name="Tanaka Y."/>
            <person name="Kasuga D."/>
            <person name="Oba Y."/>
            <person name="Hase S."/>
            <person name="Sato K."/>
            <person name="Oba Y."/>
            <person name="Sakakibara Y."/>
        </authorList>
    </citation>
    <scope>NUCLEOTIDE SEQUENCE</scope>
</reference>
<accession>A0ABQ0L418</accession>
<evidence type="ECO:0000256" key="1">
    <source>
        <dbReference type="SAM" id="MobiDB-lite"/>
    </source>
</evidence>
<evidence type="ECO:0000313" key="3">
    <source>
        <dbReference type="Proteomes" id="UP000815677"/>
    </source>
</evidence>
<evidence type="ECO:0000313" key="2">
    <source>
        <dbReference type="EMBL" id="GAT45732.1"/>
    </source>
</evidence>
<proteinExistence type="predicted"/>
<dbReference type="Proteomes" id="UP000815677">
    <property type="component" value="Unassembled WGS sequence"/>
</dbReference>
<keyword evidence="3" id="KW-1185">Reference proteome</keyword>